<evidence type="ECO:0000259" key="2">
    <source>
        <dbReference type="Pfam" id="PF03184"/>
    </source>
</evidence>
<dbReference type="Pfam" id="PF03184">
    <property type="entry name" value="DDE_1"/>
    <property type="match status" value="1"/>
</dbReference>
<organism evidence="3 4">
    <name type="scientific">Exocentrus adspersus</name>
    <dbReference type="NCBI Taxonomy" id="1586481"/>
    <lineage>
        <taxon>Eukaryota</taxon>
        <taxon>Metazoa</taxon>
        <taxon>Ecdysozoa</taxon>
        <taxon>Arthropoda</taxon>
        <taxon>Hexapoda</taxon>
        <taxon>Insecta</taxon>
        <taxon>Pterygota</taxon>
        <taxon>Neoptera</taxon>
        <taxon>Endopterygota</taxon>
        <taxon>Coleoptera</taxon>
        <taxon>Polyphaga</taxon>
        <taxon>Cucujiformia</taxon>
        <taxon>Chrysomeloidea</taxon>
        <taxon>Cerambycidae</taxon>
        <taxon>Lamiinae</taxon>
        <taxon>Acanthocinini</taxon>
        <taxon>Exocentrus</taxon>
    </lineage>
</organism>
<sequence>MLREYLQTWSNMHYGLDTRQTKSLAYQYARKLEISYPNEWNEHQSAGRDWLLGFFERNATLSLRQPEATSLGRCTSFNQHNTHTKSHLIEFLIVMRRTVHKPPKVLATKGQKQVGQVTSAERGKLITVCCFISASGNTLPPVFVFLLKKIQDHILINAPENSLGLGHKSGWMTRDNFVLALKHFIKYSGSSKQNPCLLILDNHESHVNIDVVVLAKENGVHLLTCPPHCSHRLQPLDVSVYGPFKAYYNTAAYAWMTSNPGKTLTIYHLPELIKTAYNKAMSRQNIDRVQVEKESTVIDSHQEDISLNRKETGILDTDQENSSKVDDQDTPPTTPKLVKINVLSNIKITPEFVRPLPKAEPRKNTGKGRKKGKTRILTETPEKEELERIELEKLSKEKKGVKRKILIENTIVPKKQKVADTDDESDQDSLPSSGESDYCPEKPEEDFEHSADAVIVEGNKRVDVHYVGQIERIENDGIQLQFVVNFMKRSRRQVVCCV</sequence>
<evidence type="ECO:0000256" key="1">
    <source>
        <dbReference type="SAM" id="MobiDB-lite"/>
    </source>
</evidence>
<dbReference type="InterPro" id="IPR050863">
    <property type="entry name" value="CenT-Element_Derived"/>
</dbReference>
<dbReference type="PANTHER" id="PTHR19303:SF71">
    <property type="entry name" value="ZINC FINGER PHD-TYPE DOMAIN-CONTAINING PROTEIN"/>
    <property type="match status" value="1"/>
</dbReference>
<dbReference type="GO" id="GO:0005634">
    <property type="term" value="C:nucleus"/>
    <property type="evidence" value="ECO:0007669"/>
    <property type="project" value="TreeGrafter"/>
</dbReference>
<feature type="region of interest" description="Disordered" evidence="1">
    <location>
        <begin position="355"/>
        <end position="379"/>
    </location>
</feature>
<dbReference type="EMBL" id="JANEYG010000075">
    <property type="protein sequence ID" value="KAJ8914270.1"/>
    <property type="molecule type" value="Genomic_DNA"/>
</dbReference>
<dbReference type="InterPro" id="IPR036397">
    <property type="entry name" value="RNaseH_sf"/>
</dbReference>
<evidence type="ECO:0000313" key="4">
    <source>
        <dbReference type="Proteomes" id="UP001159042"/>
    </source>
</evidence>
<accession>A0AAV8VJU0</accession>
<dbReference type="AlphaFoldDB" id="A0AAV8VJU0"/>
<dbReference type="Gene3D" id="3.30.420.10">
    <property type="entry name" value="Ribonuclease H-like superfamily/Ribonuclease H"/>
    <property type="match status" value="1"/>
</dbReference>
<dbReference type="GO" id="GO:0003677">
    <property type="term" value="F:DNA binding"/>
    <property type="evidence" value="ECO:0007669"/>
    <property type="project" value="TreeGrafter"/>
</dbReference>
<dbReference type="Proteomes" id="UP001159042">
    <property type="component" value="Unassembled WGS sequence"/>
</dbReference>
<proteinExistence type="predicted"/>
<reference evidence="3 4" key="1">
    <citation type="journal article" date="2023" name="Insect Mol. Biol.">
        <title>Genome sequencing provides insights into the evolution of gene families encoding plant cell wall-degrading enzymes in longhorned beetles.</title>
        <authorList>
            <person name="Shin N.R."/>
            <person name="Okamura Y."/>
            <person name="Kirsch R."/>
            <person name="Pauchet Y."/>
        </authorList>
    </citation>
    <scope>NUCLEOTIDE SEQUENCE [LARGE SCALE GENOMIC DNA]</scope>
    <source>
        <strain evidence="3">EAD_L_NR</strain>
    </source>
</reference>
<gene>
    <name evidence="3" type="ORF">NQ315_011003</name>
</gene>
<feature type="domain" description="DDE-1" evidence="2">
    <location>
        <begin position="126"/>
        <end position="288"/>
    </location>
</feature>
<keyword evidence="4" id="KW-1185">Reference proteome</keyword>
<dbReference type="PANTHER" id="PTHR19303">
    <property type="entry name" value="TRANSPOSON"/>
    <property type="match status" value="1"/>
</dbReference>
<evidence type="ECO:0000313" key="3">
    <source>
        <dbReference type="EMBL" id="KAJ8914270.1"/>
    </source>
</evidence>
<name>A0AAV8VJU0_9CUCU</name>
<feature type="compositionally biased region" description="Basic residues" evidence="1">
    <location>
        <begin position="364"/>
        <end position="374"/>
    </location>
</feature>
<dbReference type="InterPro" id="IPR004875">
    <property type="entry name" value="DDE_SF_endonuclease_dom"/>
</dbReference>
<feature type="region of interest" description="Disordered" evidence="1">
    <location>
        <begin position="308"/>
        <end position="335"/>
    </location>
</feature>
<protein>
    <recommendedName>
        <fullName evidence="2">DDE-1 domain-containing protein</fullName>
    </recommendedName>
</protein>
<comment type="caution">
    <text evidence="3">The sequence shown here is derived from an EMBL/GenBank/DDBJ whole genome shotgun (WGS) entry which is preliminary data.</text>
</comment>
<feature type="region of interest" description="Disordered" evidence="1">
    <location>
        <begin position="415"/>
        <end position="446"/>
    </location>
</feature>